<evidence type="ECO:0000313" key="2">
    <source>
        <dbReference type="EMBL" id="CAB4651203.1"/>
    </source>
</evidence>
<dbReference type="EMBL" id="CAEZWL010000008">
    <property type="protein sequence ID" value="CAB4651203.1"/>
    <property type="molecule type" value="Genomic_DNA"/>
</dbReference>
<keyword evidence="1" id="KW-1133">Transmembrane helix</keyword>
<keyword evidence="1" id="KW-0812">Transmembrane</keyword>
<dbReference type="AlphaFoldDB" id="A0A6J6KRS8"/>
<organism evidence="2">
    <name type="scientific">freshwater metagenome</name>
    <dbReference type="NCBI Taxonomy" id="449393"/>
    <lineage>
        <taxon>unclassified sequences</taxon>
        <taxon>metagenomes</taxon>
        <taxon>ecological metagenomes</taxon>
    </lineage>
</organism>
<evidence type="ECO:0000256" key="1">
    <source>
        <dbReference type="SAM" id="Phobius"/>
    </source>
</evidence>
<gene>
    <name evidence="2" type="ORF">UFOPK2243_00508</name>
</gene>
<accession>A0A6J6KRS8</accession>
<proteinExistence type="predicted"/>
<keyword evidence="1" id="KW-0472">Membrane</keyword>
<reference evidence="2" key="1">
    <citation type="submission" date="2020-05" db="EMBL/GenBank/DDBJ databases">
        <authorList>
            <person name="Chiriac C."/>
            <person name="Salcher M."/>
            <person name="Ghai R."/>
            <person name="Kavagutti S V."/>
        </authorList>
    </citation>
    <scope>NUCLEOTIDE SEQUENCE</scope>
</reference>
<feature type="transmembrane region" description="Helical" evidence="1">
    <location>
        <begin position="52"/>
        <end position="75"/>
    </location>
</feature>
<sequence>MREVAQLKTTNLVIYLLSVLGSVIFIILGIRGECIEDCEYDSLAVYVTSPTMIATGFAALLFSSLLYQVVNLFAVHVEKSHSAS</sequence>
<feature type="transmembrane region" description="Helical" evidence="1">
    <location>
        <begin position="12"/>
        <end position="32"/>
    </location>
</feature>
<name>A0A6J6KRS8_9ZZZZ</name>
<protein>
    <submittedName>
        <fullName evidence="2">Unannotated protein</fullName>
    </submittedName>
</protein>